<name>A0A7W9F311_9SPHN</name>
<dbReference type="InterPro" id="IPR050090">
    <property type="entry name" value="Tyrosine_recombinase_XerCD"/>
</dbReference>
<evidence type="ECO:0000313" key="9">
    <source>
        <dbReference type="Proteomes" id="UP000546701"/>
    </source>
</evidence>
<dbReference type="SUPFAM" id="SSF56349">
    <property type="entry name" value="DNA breaking-rejoining enzymes"/>
    <property type="match status" value="1"/>
</dbReference>
<dbReference type="InterPro" id="IPR044068">
    <property type="entry name" value="CB"/>
</dbReference>
<accession>A0A7W9F311</accession>
<reference evidence="8 9" key="1">
    <citation type="submission" date="2020-08" db="EMBL/GenBank/DDBJ databases">
        <title>Genomic Encyclopedia of Type Strains, Phase IV (KMG-IV): sequencing the most valuable type-strain genomes for metagenomic binning, comparative biology and taxonomic classification.</title>
        <authorList>
            <person name="Goeker M."/>
        </authorList>
    </citation>
    <scope>NUCLEOTIDE SEQUENCE [LARGE SCALE GENOMIC DNA]</scope>
    <source>
        <strain evidence="8 9">DSM 103336</strain>
    </source>
</reference>
<dbReference type="InterPro" id="IPR010998">
    <property type="entry name" value="Integrase_recombinase_N"/>
</dbReference>
<keyword evidence="1" id="KW-0159">Chromosome partition</keyword>
<dbReference type="Pfam" id="PF02899">
    <property type="entry name" value="Phage_int_SAM_1"/>
    <property type="match status" value="1"/>
</dbReference>
<evidence type="ECO:0000259" key="7">
    <source>
        <dbReference type="PROSITE" id="PS51900"/>
    </source>
</evidence>
<dbReference type="EMBL" id="JACIJR010000011">
    <property type="protein sequence ID" value="MBB5730921.1"/>
    <property type="molecule type" value="Genomic_DNA"/>
</dbReference>
<evidence type="ECO:0000256" key="1">
    <source>
        <dbReference type="ARBA" id="ARBA00022829"/>
    </source>
</evidence>
<gene>
    <name evidence="8" type="ORF">FHS99_003428</name>
</gene>
<dbReference type="Gene3D" id="1.10.443.10">
    <property type="entry name" value="Intergrase catalytic core"/>
    <property type="match status" value="1"/>
</dbReference>
<dbReference type="OrthoDB" id="9801717at2"/>
<evidence type="ECO:0000256" key="4">
    <source>
        <dbReference type="ARBA" id="ARBA00023172"/>
    </source>
</evidence>
<dbReference type="InterPro" id="IPR011010">
    <property type="entry name" value="DNA_brk_join_enz"/>
</dbReference>
<dbReference type="AlphaFoldDB" id="A0A7W9F311"/>
<dbReference type="Gene3D" id="1.10.150.130">
    <property type="match status" value="1"/>
</dbReference>
<dbReference type="RefSeq" id="WP_157174845.1">
    <property type="nucleotide sequence ID" value="NZ_BMJP01000014.1"/>
</dbReference>
<dbReference type="InterPro" id="IPR004107">
    <property type="entry name" value="Integrase_SAM-like_N"/>
</dbReference>
<feature type="domain" description="Core-binding (CB)" evidence="7">
    <location>
        <begin position="7"/>
        <end position="100"/>
    </location>
</feature>
<feature type="domain" description="Tyr recombinase" evidence="6">
    <location>
        <begin position="124"/>
        <end position="309"/>
    </location>
</feature>
<dbReference type="GO" id="GO:0015074">
    <property type="term" value="P:DNA integration"/>
    <property type="evidence" value="ECO:0007669"/>
    <property type="project" value="UniProtKB-KW"/>
</dbReference>
<dbReference type="PROSITE" id="PS51900">
    <property type="entry name" value="CB"/>
    <property type="match status" value="1"/>
</dbReference>
<dbReference type="InterPro" id="IPR013762">
    <property type="entry name" value="Integrase-like_cat_sf"/>
</dbReference>
<dbReference type="GO" id="GO:0006310">
    <property type="term" value="P:DNA recombination"/>
    <property type="evidence" value="ECO:0007669"/>
    <property type="project" value="UniProtKB-KW"/>
</dbReference>
<keyword evidence="4" id="KW-0233">DNA recombination</keyword>
<dbReference type="PROSITE" id="PS51898">
    <property type="entry name" value="TYR_RECOMBINASE"/>
    <property type="match status" value="1"/>
</dbReference>
<keyword evidence="3 5" id="KW-0238">DNA-binding</keyword>
<sequence length="349" mass="39411">MNEEAGNDLAPVLSRFLNEHLIRDRGLSHLTRSSYAHTFILLINYIYRSTKIRIDKMRLEDITSDRVLLFLDDLENTRHNSRRSRNLRLAAIRSFFRYVQLKIPGALEQASQIRALGPKKADVAVVDWLTLDEIKAILRLPDLRRPEGIRDRAMLSITYICGLRVSEILSLSLGDIEVGPKPTLRVLGKGRRARILPLGPESVQVLRAWLRVRPDVTYDHVFLNRQGLPLTRDGFADRLTKYATVAGKGNPGLAHKKVTPHVLRHSCAMHMLKSTHDIRKVALWLGHASIQSTEMYIHADPEEKLEILTSHAGLGIKAGKFASRSPDIMSMLQAARKPDDGSPQLGKLR</sequence>
<dbReference type="PANTHER" id="PTHR30349">
    <property type="entry name" value="PHAGE INTEGRASE-RELATED"/>
    <property type="match status" value="1"/>
</dbReference>
<dbReference type="GO" id="GO:0003677">
    <property type="term" value="F:DNA binding"/>
    <property type="evidence" value="ECO:0007669"/>
    <property type="project" value="UniProtKB-UniRule"/>
</dbReference>
<keyword evidence="2" id="KW-0229">DNA integration</keyword>
<dbReference type="InterPro" id="IPR002104">
    <property type="entry name" value="Integrase_catalytic"/>
</dbReference>
<protein>
    <submittedName>
        <fullName evidence="8">Site-specific recombinase XerD</fullName>
    </submittedName>
</protein>
<proteinExistence type="predicted"/>
<organism evidence="8 9">
    <name type="scientific">Sphingomonas prati</name>
    <dbReference type="NCBI Taxonomy" id="1843237"/>
    <lineage>
        <taxon>Bacteria</taxon>
        <taxon>Pseudomonadati</taxon>
        <taxon>Pseudomonadota</taxon>
        <taxon>Alphaproteobacteria</taxon>
        <taxon>Sphingomonadales</taxon>
        <taxon>Sphingomonadaceae</taxon>
        <taxon>Sphingomonas</taxon>
    </lineage>
</organism>
<comment type="caution">
    <text evidence="8">The sequence shown here is derived from an EMBL/GenBank/DDBJ whole genome shotgun (WGS) entry which is preliminary data.</text>
</comment>
<evidence type="ECO:0000256" key="5">
    <source>
        <dbReference type="PROSITE-ProRule" id="PRU01248"/>
    </source>
</evidence>
<dbReference type="PANTHER" id="PTHR30349:SF81">
    <property type="entry name" value="TYROSINE RECOMBINASE XERC"/>
    <property type="match status" value="1"/>
</dbReference>
<evidence type="ECO:0000313" key="8">
    <source>
        <dbReference type="EMBL" id="MBB5730921.1"/>
    </source>
</evidence>
<dbReference type="SUPFAM" id="SSF47823">
    <property type="entry name" value="lambda integrase-like, N-terminal domain"/>
    <property type="match status" value="1"/>
</dbReference>
<keyword evidence="9" id="KW-1185">Reference proteome</keyword>
<dbReference type="Proteomes" id="UP000546701">
    <property type="component" value="Unassembled WGS sequence"/>
</dbReference>
<evidence type="ECO:0000256" key="2">
    <source>
        <dbReference type="ARBA" id="ARBA00022908"/>
    </source>
</evidence>
<dbReference type="GO" id="GO:0007059">
    <property type="term" value="P:chromosome segregation"/>
    <property type="evidence" value="ECO:0007669"/>
    <property type="project" value="UniProtKB-KW"/>
</dbReference>
<evidence type="ECO:0000256" key="3">
    <source>
        <dbReference type="ARBA" id="ARBA00023125"/>
    </source>
</evidence>
<evidence type="ECO:0000259" key="6">
    <source>
        <dbReference type="PROSITE" id="PS51898"/>
    </source>
</evidence>
<dbReference type="Pfam" id="PF00589">
    <property type="entry name" value="Phage_integrase"/>
    <property type="match status" value="1"/>
</dbReference>